<organism evidence="1 2">
    <name type="scientific">Euplotes crassus</name>
    <dbReference type="NCBI Taxonomy" id="5936"/>
    <lineage>
        <taxon>Eukaryota</taxon>
        <taxon>Sar</taxon>
        <taxon>Alveolata</taxon>
        <taxon>Ciliophora</taxon>
        <taxon>Intramacronucleata</taxon>
        <taxon>Spirotrichea</taxon>
        <taxon>Hypotrichia</taxon>
        <taxon>Euplotida</taxon>
        <taxon>Euplotidae</taxon>
        <taxon>Moneuplotes</taxon>
    </lineage>
</organism>
<name>A0AAD1Y929_EUPCR</name>
<dbReference type="GO" id="GO:0000160">
    <property type="term" value="P:phosphorelay signal transduction system"/>
    <property type="evidence" value="ECO:0007669"/>
    <property type="project" value="InterPro"/>
</dbReference>
<evidence type="ECO:0000313" key="1">
    <source>
        <dbReference type="EMBL" id="CAI2385262.1"/>
    </source>
</evidence>
<evidence type="ECO:0000313" key="2">
    <source>
        <dbReference type="Proteomes" id="UP001295684"/>
    </source>
</evidence>
<sequence length="305" mass="35510">MEKKGVKIIKKVELDTSTPVDVEKGMKIVSPELFFKLLPSYEDSCFLENLFYIAFAVQVGNYGAMMQKAHSIKGSGGYAGASRVCLDCYWIQYWFEERKYVKMMESYLQLVEHAAQFRIHWRKIYYEHLKEPYFEAPEHIKVPLPFGWRLERLSEEEFKVHYPDDYLDLALEAERTGKKYIKKKGDEFEIQYDNLSEDSSPFPSSEKSEENAPSLYESFSKAHLPVYFNPYLAPSDDSDLDDLDFGQSKIKVNPKRSMPLKENKKNKSKSICSFLYPVYIAFVKKVSLINVQMTDLPPKFSSKCS</sequence>
<keyword evidence="2" id="KW-1185">Reference proteome</keyword>
<proteinExistence type="predicted"/>
<comment type="caution">
    <text evidence="1">The sequence shown here is derived from an EMBL/GenBank/DDBJ whole genome shotgun (WGS) entry which is preliminary data.</text>
</comment>
<dbReference type="EMBL" id="CAMPGE010027646">
    <property type="protein sequence ID" value="CAI2385262.1"/>
    <property type="molecule type" value="Genomic_DNA"/>
</dbReference>
<reference evidence="1" key="1">
    <citation type="submission" date="2023-07" db="EMBL/GenBank/DDBJ databases">
        <authorList>
            <consortium name="AG Swart"/>
            <person name="Singh M."/>
            <person name="Singh A."/>
            <person name="Seah K."/>
            <person name="Emmerich C."/>
        </authorList>
    </citation>
    <scope>NUCLEOTIDE SEQUENCE</scope>
    <source>
        <strain evidence="1">DP1</strain>
    </source>
</reference>
<accession>A0AAD1Y929</accession>
<gene>
    <name evidence="1" type="ORF">ECRASSUSDP1_LOCUS26815</name>
</gene>
<protein>
    <submittedName>
        <fullName evidence="1">Uncharacterized protein</fullName>
    </submittedName>
</protein>
<dbReference type="SUPFAM" id="SSF47226">
    <property type="entry name" value="Histidine-containing phosphotransfer domain, HPT domain"/>
    <property type="match status" value="1"/>
</dbReference>
<dbReference type="Proteomes" id="UP001295684">
    <property type="component" value="Unassembled WGS sequence"/>
</dbReference>
<dbReference type="InterPro" id="IPR036641">
    <property type="entry name" value="HPT_dom_sf"/>
</dbReference>
<dbReference type="AlphaFoldDB" id="A0AAD1Y929"/>